<reference evidence="1 2" key="1">
    <citation type="journal article" date="2023" name="Sci. Data">
        <title>Genome assembly of the Korean intertidal mud-creeper Batillaria attramentaria.</title>
        <authorList>
            <person name="Patra A.K."/>
            <person name="Ho P.T."/>
            <person name="Jun S."/>
            <person name="Lee S.J."/>
            <person name="Kim Y."/>
            <person name="Won Y.J."/>
        </authorList>
    </citation>
    <scope>NUCLEOTIDE SEQUENCE [LARGE SCALE GENOMIC DNA]</scope>
    <source>
        <strain evidence="1">Wonlab-2016</strain>
    </source>
</reference>
<feature type="non-terminal residue" evidence="1">
    <location>
        <position position="1"/>
    </location>
</feature>
<protein>
    <submittedName>
        <fullName evidence="1">Uncharacterized protein</fullName>
    </submittedName>
</protein>
<dbReference type="EMBL" id="JACVVK020000083">
    <property type="protein sequence ID" value="KAK7494382.1"/>
    <property type="molecule type" value="Genomic_DNA"/>
</dbReference>
<proteinExistence type="predicted"/>
<evidence type="ECO:0000313" key="2">
    <source>
        <dbReference type="Proteomes" id="UP001519460"/>
    </source>
</evidence>
<dbReference type="AlphaFoldDB" id="A0ABD0L5N1"/>
<evidence type="ECO:0000313" key="1">
    <source>
        <dbReference type="EMBL" id="KAK7494382.1"/>
    </source>
</evidence>
<accession>A0ABD0L5N1</accession>
<comment type="caution">
    <text evidence="1">The sequence shown here is derived from an EMBL/GenBank/DDBJ whole genome shotgun (WGS) entry which is preliminary data.</text>
</comment>
<gene>
    <name evidence="1" type="ORF">BaRGS_00014274</name>
</gene>
<dbReference type="Proteomes" id="UP001519460">
    <property type="component" value="Unassembled WGS sequence"/>
</dbReference>
<sequence length="549" mass="61557">LARLHPAQATMLGTVSTIIYPYIIPMLLGRTFDLFTAQVGVDIFSQETIRTPIRIHRSFVTSDFRLIRNDTEARRFLGISEDVSLRVKSGVLKIGASGDYLRDIQTRDNYIEILVKSMYETFTETIHGSVNPIKDWDLLSPTYLGTHFVRSVTYGGMLLASLRLYVGSKAEKEALEDYLSSQFKFNEIQITLQETEDERRIRREMNSFEEKLEKMMYDVKNKMGTDLSLRIKYYSTVTAPHVPQDIPSFLSVLEDFPIEAQKVNGGKGVPLTVEMIPLSELSSRMIALKPNLWIDDTLGNLESKFDDLLLAHEKIKKLTDQPITDYNKKCKVRDLGTEVHDKLDVFKGVISHLDTASPEVTGLSERAIQAYEQKPVKKSYLDRYKDLEKEVEETSKEVNAIHPLSSNDVSKDVASNAVMGFLDPAKVLEQFGYLAEMAMANGMCASVNKFSGSFMTMRRNCSVGNVLNPMTCSTICNQLQTGPNFTDRGECVGVVASNLQTPGMLGAQGSGKAIGAQTANLGRAACDRPTCYKEYCCCRLTRFSSRFLK</sequence>
<name>A0ABD0L5N1_9CAEN</name>
<organism evidence="1 2">
    <name type="scientific">Batillaria attramentaria</name>
    <dbReference type="NCBI Taxonomy" id="370345"/>
    <lineage>
        <taxon>Eukaryota</taxon>
        <taxon>Metazoa</taxon>
        <taxon>Spiralia</taxon>
        <taxon>Lophotrochozoa</taxon>
        <taxon>Mollusca</taxon>
        <taxon>Gastropoda</taxon>
        <taxon>Caenogastropoda</taxon>
        <taxon>Sorbeoconcha</taxon>
        <taxon>Cerithioidea</taxon>
        <taxon>Batillariidae</taxon>
        <taxon>Batillaria</taxon>
    </lineage>
</organism>
<keyword evidence="2" id="KW-1185">Reference proteome</keyword>